<dbReference type="EMBL" id="JBHUDM010000003">
    <property type="protein sequence ID" value="MFD1642684.1"/>
    <property type="molecule type" value="Genomic_DNA"/>
</dbReference>
<accession>A0ABD6D8R8</accession>
<gene>
    <name evidence="1" type="ORF">ACFSBW_12445</name>
</gene>
<dbReference type="AlphaFoldDB" id="A0ABD6D8R8"/>
<evidence type="ECO:0000313" key="1">
    <source>
        <dbReference type="EMBL" id="MFD1642684.1"/>
    </source>
</evidence>
<protein>
    <submittedName>
        <fullName evidence="1">Uncharacterized protein</fullName>
    </submittedName>
</protein>
<keyword evidence="2" id="KW-1185">Reference proteome</keyword>
<sequence length="75" mass="8751">MVEKEYIQKVEQACNDLMKEGEKRVRAGRIAERANVDDSSLLGMRLTFGVLEFEGLEYDVIRHDSDSVSNEYRFY</sequence>
<organism evidence="1 2">
    <name type="scientific">Halohasta litorea</name>
    <dbReference type="NCBI Taxonomy" id="869891"/>
    <lineage>
        <taxon>Archaea</taxon>
        <taxon>Methanobacteriati</taxon>
        <taxon>Methanobacteriota</taxon>
        <taxon>Stenosarchaea group</taxon>
        <taxon>Halobacteria</taxon>
        <taxon>Halobacteriales</taxon>
        <taxon>Haloferacaceae</taxon>
        <taxon>Halohasta</taxon>
    </lineage>
</organism>
<comment type="caution">
    <text evidence="1">The sequence shown here is derived from an EMBL/GenBank/DDBJ whole genome shotgun (WGS) entry which is preliminary data.</text>
</comment>
<reference evidence="1 2" key="1">
    <citation type="journal article" date="2019" name="Int. J. Syst. Evol. Microbiol.">
        <title>The Global Catalogue of Microorganisms (GCM) 10K type strain sequencing project: providing services to taxonomists for standard genome sequencing and annotation.</title>
        <authorList>
            <consortium name="The Broad Institute Genomics Platform"/>
            <consortium name="The Broad Institute Genome Sequencing Center for Infectious Disease"/>
            <person name="Wu L."/>
            <person name="Ma J."/>
        </authorList>
    </citation>
    <scope>NUCLEOTIDE SEQUENCE [LARGE SCALE GENOMIC DNA]</scope>
    <source>
        <strain evidence="1 2">CGMCC 1.10593</strain>
    </source>
</reference>
<evidence type="ECO:0000313" key="2">
    <source>
        <dbReference type="Proteomes" id="UP001597052"/>
    </source>
</evidence>
<dbReference type="RefSeq" id="WP_256396083.1">
    <property type="nucleotide sequence ID" value="NZ_JANHDJ010000003.1"/>
</dbReference>
<name>A0ABD6D8R8_9EURY</name>
<proteinExistence type="predicted"/>
<dbReference type="Proteomes" id="UP001597052">
    <property type="component" value="Unassembled WGS sequence"/>
</dbReference>